<dbReference type="Proteomes" id="UP001140094">
    <property type="component" value="Unassembled WGS sequence"/>
</dbReference>
<accession>A0A9W8HXW4</accession>
<evidence type="ECO:0000256" key="6">
    <source>
        <dbReference type="ARBA" id="ARBA00022723"/>
    </source>
</evidence>
<feature type="domain" description="C2" evidence="16">
    <location>
        <begin position="185"/>
        <end position="298"/>
    </location>
</feature>
<evidence type="ECO:0000256" key="8">
    <source>
        <dbReference type="ARBA" id="ARBA00022837"/>
    </source>
</evidence>
<keyword evidence="6" id="KW-0479">Metal-binding</keyword>
<dbReference type="OrthoDB" id="438440at2759"/>
<evidence type="ECO:0000256" key="4">
    <source>
        <dbReference type="ARBA" id="ARBA00022553"/>
    </source>
</evidence>
<keyword evidence="18" id="KW-1185">Reference proteome</keyword>
<organism evidence="17 18">
    <name type="scientific">Coemansia guatemalensis</name>
    <dbReference type="NCBI Taxonomy" id="2761395"/>
    <lineage>
        <taxon>Eukaryota</taxon>
        <taxon>Fungi</taxon>
        <taxon>Fungi incertae sedis</taxon>
        <taxon>Zoopagomycota</taxon>
        <taxon>Kickxellomycotina</taxon>
        <taxon>Kickxellomycetes</taxon>
        <taxon>Kickxellales</taxon>
        <taxon>Kickxellaceae</taxon>
        <taxon>Coemansia</taxon>
    </lineage>
</organism>
<keyword evidence="10" id="KW-1133">Transmembrane helix</keyword>
<evidence type="ECO:0000256" key="7">
    <source>
        <dbReference type="ARBA" id="ARBA00022801"/>
    </source>
</evidence>
<sequence length="1059" mass="116166">MRERIPDKFTDKGSDNKERNQAPQSRQLDIPVAPPRVAHRRSDTEIFRSLYDDGCNSGHREYISTLRALSNPEGHAVLTRQERERAMAHSEWENARIDELGLEIRKLLGDEIATTDDNSIASATSASGNKTPGLEAGADATTKPLSAGKSNRQPESDANIDLSKEEANEHENRGNKPQKSDIGSVLGGRDLSQPLNLYRVPDGVMQVFIIGIHHSTPINRPYVIVRLGDQVFQTSVSKVPTGNWNEGFELVVSYHTQLFGTVHMDVYSNNTLLPDTHIGRAEIKISLLNGFPEVFTSYYEIWDKKLAASTVPDQRQRQIVSKNLGALQVRINYRFQQMEDPEPKAAKVHGAHIAGTVPSQLVNRAAHGAGNSAAELAADMSIEELVTAFAKEHSQCMEIVRKHGPRAIVRGGTTSTATSDGTRHAVGFAKVDDDTMPSSGNPADNLTSETSAKDSSSVGGWFTDLFSGSQNSTQTENAAESSTKGHKDEKGPAPTTATADAGKATNEKTLMQSLTSMFISQSTFMAIKSLERLVSMFNEGVELSNTELLGGLLTLYKFYNEAEIPGVTRPCKGEIVDSTRRLELPGRYARFALASYGWRGLYFFNRGITLMDGAKVDSDVTSVLQYLGITQEDLLGYEFRSSQLFCPSYFVAHDRQHNAVVLVVRGTMSAEDTVVDLSCEYSKWNGGLVHSGMKASAHWLFLEVVPQIFAYASSQGAKSICIVGHSLGASTAAILTIMLHEYRSQLLDLGIDMAAFDIRGYCYGPAPCISEGIADRYRDIIQTYVNRDDLVPRLCYGSVSDFRRMSISAADEADNLAQRLYAPFESSTQQQQRWNEKFARLMDIRKDILATQENLHLALPGTIYHIVSYRGATGKTSAPRNLSLEVAIARRQLFGVTKSLPEEEAEDATESGDEPPVSPPPPPPTPNTIVQQDSVSPDDLADAINTPFRESFEAPSRFDPLTASTGKGAEADKKTKPLESANTGPGARKDNAAPAAGTGGSDTFVPVWVHQVPNNAFREIILRPTIVTDHMPSAYELAFAHAIETQIYERQLRERRSKE</sequence>
<evidence type="ECO:0000256" key="12">
    <source>
        <dbReference type="ARBA" id="ARBA00023136"/>
    </source>
</evidence>
<reference evidence="17" key="1">
    <citation type="submission" date="2022-07" db="EMBL/GenBank/DDBJ databases">
        <title>Phylogenomic reconstructions and comparative analyses of Kickxellomycotina fungi.</title>
        <authorList>
            <person name="Reynolds N.K."/>
            <person name="Stajich J.E."/>
            <person name="Barry K."/>
            <person name="Grigoriev I.V."/>
            <person name="Crous P."/>
            <person name="Smith M.E."/>
        </authorList>
    </citation>
    <scope>NUCLEOTIDE SEQUENCE</scope>
    <source>
        <strain evidence="17">NRRL 1565</strain>
    </source>
</reference>
<keyword evidence="8" id="KW-0106">Calcium</keyword>
<feature type="compositionally biased region" description="Acidic residues" evidence="15">
    <location>
        <begin position="902"/>
        <end position="913"/>
    </location>
</feature>
<dbReference type="AlphaFoldDB" id="A0A9W8HXW4"/>
<feature type="compositionally biased region" description="Basic and acidic residues" evidence="15">
    <location>
        <begin position="162"/>
        <end position="174"/>
    </location>
</feature>
<dbReference type="Pfam" id="PF01764">
    <property type="entry name" value="Lipase_3"/>
    <property type="match status" value="1"/>
</dbReference>
<dbReference type="SUPFAM" id="SSF49562">
    <property type="entry name" value="C2 domain (Calcium/lipid-binding domain, CaLB)"/>
    <property type="match status" value="1"/>
</dbReference>
<keyword evidence="4" id="KW-0597">Phosphoprotein</keyword>
<evidence type="ECO:0000256" key="1">
    <source>
        <dbReference type="ARBA" id="ARBA00001913"/>
    </source>
</evidence>
<dbReference type="EMBL" id="JANBUO010000287">
    <property type="protein sequence ID" value="KAJ2805450.1"/>
    <property type="molecule type" value="Genomic_DNA"/>
</dbReference>
<evidence type="ECO:0000256" key="3">
    <source>
        <dbReference type="ARBA" id="ARBA00022475"/>
    </source>
</evidence>
<feature type="region of interest" description="Disordered" evidence="15">
    <location>
        <begin position="1"/>
        <end position="31"/>
    </location>
</feature>
<feature type="compositionally biased region" description="Polar residues" evidence="15">
    <location>
        <begin position="466"/>
        <end position="482"/>
    </location>
</feature>
<gene>
    <name evidence="17" type="ORF">H4R20_002088</name>
</gene>
<keyword evidence="7" id="KW-0378">Hydrolase</keyword>
<dbReference type="InterPro" id="IPR000008">
    <property type="entry name" value="C2_dom"/>
</dbReference>
<dbReference type="EC" id="3.1.1.116" evidence="14"/>
<keyword evidence="5" id="KW-0812">Transmembrane</keyword>
<dbReference type="Pfam" id="PF00168">
    <property type="entry name" value="C2"/>
    <property type="match status" value="1"/>
</dbReference>
<feature type="region of interest" description="Disordered" evidence="15">
    <location>
        <begin position="119"/>
        <end position="186"/>
    </location>
</feature>
<evidence type="ECO:0000256" key="13">
    <source>
        <dbReference type="ARBA" id="ARBA00024531"/>
    </source>
</evidence>
<dbReference type="CDD" id="cd00519">
    <property type="entry name" value="Lipase_3"/>
    <property type="match status" value="1"/>
</dbReference>
<keyword evidence="9" id="KW-0442">Lipid degradation</keyword>
<dbReference type="InterPro" id="IPR029058">
    <property type="entry name" value="AB_hydrolase_fold"/>
</dbReference>
<dbReference type="GO" id="GO:0046340">
    <property type="term" value="P:diacylglycerol catabolic process"/>
    <property type="evidence" value="ECO:0007669"/>
    <property type="project" value="TreeGrafter"/>
</dbReference>
<dbReference type="PANTHER" id="PTHR45792:SF8">
    <property type="entry name" value="DIACYLGLYCEROL LIPASE-ALPHA"/>
    <property type="match status" value="1"/>
</dbReference>
<comment type="catalytic activity">
    <reaction evidence="13">
        <text>a 1,2-diacyl-sn-glycerol + H2O = a 2-acylglycerol + a fatty acid + H(+)</text>
        <dbReference type="Rhea" id="RHEA:33275"/>
        <dbReference type="ChEBI" id="CHEBI:15377"/>
        <dbReference type="ChEBI" id="CHEBI:15378"/>
        <dbReference type="ChEBI" id="CHEBI:17389"/>
        <dbReference type="ChEBI" id="CHEBI:17815"/>
        <dbReference type="ChEBI" id="CHEBI:28868"/>
        <dbReference type="EC" id="3.1.1.116"/>
    </reaction>
    <physiologicalReaction direction="left-to-right" evidence="13">
        <dbReference type="Rhea" id="RHEA:33276"/>
    </physiologicalReaction>
</comment>
<evidence type="ECO:0000256" key="10">
    <source>
        <dbReference type="ARBA" id="ARBA00022989"/>
    </source>
</evidence>
<keyword evidence="12" id="KW-0472">Membrane</keyword>
<feature type="compositionally biased region" description="Pro residues" evidence="15">
    <location>
        <begin position="916"/>
        <end position="926"/>
    </location>
</feature>
<feature type="compositionally biased region" description="Polar residues" evidence="15">
    <location>
        <begin position="119"/>
        <end position="130"/>
    </location>
</feature>
<dbReference type="Gene3D" id="3.40.50.1820">
    <property type="entry name" value="alpha/beta hydrolase"/>
    <property type="match status" value="1"/>
</dbReference>
<evidence type="ECO:0000313" key="17">
    <source>
        <dbReference type="EMBL" id="KAJ2805450.1"/>
    </source>
</evidence>
<keyword evidence="11" id="KW-0443">Lipid metabolism</keyword>
<evidence type="ECO:0000256" key="14">
    <source>
        <dbReference type="ARBA" id="ARBA00026104"/>
    </source>
</evidence>
<comment type="cofactor">
    <cofactor evidence="1">
        <name>Ca(2+)</name>
        <dbReference type="ChEBI" id="CHEBI:29108"/>
    </cofactor>
</comment>
<protein>
    <recommendedName>
        <fullName evidence="14">sn-1-specific diacylglycerol lipase</fullName>
        <ecNumber evidence="14">3.1.1.116</ecNumber>
    </recommendedName>
</protein>
<dbReference type="GO" id="GO:0005886">
    <property type="term" value="C:plasma membrane"/>
    <property type="evidence" value="ECO:0007669"/>
    <property type="project" value="UniProtKB-SubCell"/>
</dbReference>
<comment type="caution">
    <text evidence="17">The sequence shown here is derived from an EMBL/GenBank/DDBJ whole genome shotgun (WGS) entry which is preliminary data.</text>
</comment>
<evidence type="ECO:0000256" key="5">
    <source>
        <dbReference type="ARBA" id="ARBA00022692"/>
    </source>
</evidence>
<feature type="region of interest" description="Disordered" evidence="15">
    <location>
        <begin position="948"/>
        <end position="998"/>
    </location>
</feature>
<keyword evidence="3" id="KW-1003">Cell membrane</keyword>
<dbReference type="CDD" id="cd00030">
    <property type="entry name" value="C2"/>
    <property type="match status" value="1"/>
</dbReference>
<dbReference type="Gene3D" id="2.60.40.150">
    <property type="entry name" value="C2 domain"/>
    <property type="match status" value="1"/>
</dbReference>
<dbReference type="GO" id="GO:0019369">
    <property type="term" value="P:arachidonate metabolic process"/>
    <property type="evidence" value="ECO:0007669"/>
    <property type="project" value="TreeGrafter"/>
</dbReference>
<dbReference type="GO" id="GO:0016298">
    <property type="term" value="F:lipase activity"/>
    <property type="evidence" value="ECO:0007669"/>
    <property type="project" value="TreeGrafter"/>
</dbReference>
<evidence type="ECO:0000256" key="15">
    <source>
        <dbReference type="SAM" id="MobiDB-lite"/>
    </source>
</evidence>
<comment type="subcellular location">
    <subcellularLocation>
        <location evidence="2">Cell membrane</location>
        <topology evidence="2">Multi-pass membrane protein</topology>
    </subcellularLocation>
</comment>
<proteinExistence type="predicted"/>
<evidence type="ECO:0000313" key="18">
    <source>
        <dbReference type="Proteomes" id="UP001140094"/>
    </source>
</evidence>
<dbReference type="PROSITE" id="PS50004">
    <property type="entry name" value="C2"/>
    <property type="match status" value="1"/>
</dbReference>
<dbReference type="InterPro" id="IPR035892">
    <property type="entry name" value="C2_domain_sf"/>
</dbReference>
<evidence type="ECO:0000256" key="9">
    <source>
        <dbReference type="ARBA" id="ARBA00022963"/>
    </source>
</evidence>
<name>A0A9W8HXW4_9FUNG</name>
<dbReference type="PANTHER" id="PTHR45792">
    <property type="entry name" value="DIACYLGLYCEROL LIPASE HOMOLOG-RELATED"/>
    <property type="match status" value="1"/>
</dbReference>
<feature type="region of interest" description="Disordered" evidence="15">
    <location>
        <begin position="429"/>
        <end position="503"/>
    </location>
</feature>
<feature type="compositionally biased region" description="Basic and acidic residues" evidence="15">
    <location>
        <begin position="1"/>
        <end position="20"/>
    </location>
</feature>
<feature type="compositionally biased region" description="Low complexity" evidence="15">
    <location>
        <begin position="492"/>
        <end position="503"/>
    </location>
</feature>
<dbReference type="InterPro" id="IPR052214">
    <property type="entry name" value="DAG_Lipase-Related"/>
</dbReference>
<feature type="compositionally biased region" description="Polar residues" evidence="15">
    <location>
        <begin position="436"/>
        <end position="458"/>
    </location>
</feature>
<feature type="region of interest" description="Disordered" evidence="15">
    <location>
        <begin position="897"/>
        <end position="933"/>
    </location>
</feature>
<evidence type="ECO:0000256" key="11">
    <source>
        <dbReference type="ARBA" id="ARBA00023098"/>
    </source>
</evidence>
<evidence type="ECO:0000256" key="2">
    <source>
        <dbReference type="ARBA" id="ARBA00004651"/>
    </source>
</evidence>
<dbReference type="InterPro" id="IPR002921">
    <property type="entry name" value="Fungal_lipase-type"/>
</dbReference>
<dbReference type="SUPFAM" id="SSF53474">
    <property type="entry name" value="alpha/beta-Hydrolases"/>
    <property type="match status" value="1"/>
</dbReference>
<dbReference type="GO" id="GO:0046872">
    <property type="term" value="F:metal ion binding"/>
    <property type="evidence" value="ECO:0007669"/>
    <property type="project" value="UniProtKB-KW"/>
</dbReference>
<evidence type="ECO:0000259" key="16">
    <source>
        <dbReference type="PROSITE" id="PS50004"/>
    </source>
</evidence>